<keyword evidence="4" id="KW-0238">DNA-binding</keyword>
<dbReference type="PhylomeDB" id="A7TL11"/>
<dbReference type="HOGENOM" id="CLU_113787_0_0_1"/>
<keyword evidence="5" id="KW-0234">DNA repair</keyword>
<evidence type="ECO:0000313" key="8">
    <source>
        <dbReference type="Proteomes" id="UP000000267"/>
    </source>
</evidence>
<name>A7TL11_VANPO</name>
<dbReference type="KEGG" id="vpo:Kpol_530p37"/>
<keyword evidence="3" id="KW-0227">DNA damage</keyword>
<protein>
    <recommendedName>
        <fullName evidence="9">MHF histone-fold complex subunit 2</fullName>
    </recommendedName>
</protein>
<keyword evidence="8" id="KW-1185">Reference proteome</keyword>
<dbReference type="Gene3D" id="1.10.20.10">
    <property type="entry name" value="Histone, subunit A"/>
    <property type="match status" value="1"/>
</dbReference>
<dbReference type="GeneID" id="5545259"/>
<dbReference type="InterPro" id="IPR018552">
    <property type="entry name" value="CENP-X"/>
</dbReference>
<dbReference type="OMA" id="YMELFVR"/>
<dbReference type="InterPro" id="IPR009072">
    <property type="entry name" value="Histone-fold"/>
</dbReference>
<accession>A7TL11</accession>
<dbReference type="GO" id="GO:0071821">
    <property type="term" value="C:FANCM-MHF complex"/>
    <property type="evidence" value="ECO:0007669"/>
    <property type="project" value="TreeGrafter"/>
</dbReference>
<dbReference type="Pfam" id="PF09415">
    <property type="entry name" value="CENP-X"/>
    <property type="match status" value="1"/>
</dbReference>
<gene>
    <name evidence="7" type="ORF">Kpol_530p37</name>
</gene>
<dbReference type="AlphaFoldDB" id="A7TL11"/>
<dbReference type="InParanoid" id="A7TL11"/>
<evidence type="ECO:0000313" key="7">
    <source>
        <dbReference type="EMBL" id="EDO17067.1"/>
    </source>
</evidence>
<evidence type="ECO:0000256" key="5">
    <source>
        <dbReference type="ARBA" id="ARBA00023204"/>
    </source>
</evidence>
<dbReference type="GO" id="GO:0000712">
    <property type="term" value="P:resolution of meiotic recombination intermediates"/>
    <property type="evidence" value="ECO:0007669"/>
    <property type="project" value="TreeGrafter"/>
</dbReference>
<proteinExistence type="inferred from homology"/>
<dbReference type="OrthoDB" id="2500381at2759"/>
<dbReference type="FunCoup" id="A7TL11">
    <property type="interactions" value="24"/>
</dbReference>
<dbReference type="GO" id="GO:0051382">
    <property type="term" value="P:kinetochore assembly"/>
    <property type="evidence" value="ECO:0007669"/>
    <property type="project" value="InterPro"/>
</dbReference>
<reference evidence="7 8" key="1">
    <citation type="journal article" date="2007" name="Proc. Natl. Acad. Sci. U.S.A.">
        <title>Independent sorting-out of thousands of duplicated gene pairs in two yeast species descended from a whole-genome duplication.</title>
        <authorList>
            <person name="Scannell D.R."/>
            <person name="Frank A.C."/>
            <person name="Conant G.C."/>
            <person name="Byrne K.P."/>
            <person name="Woolfit M."/>
            <person name="Wolfe K.H."/>
        </authorList>
    </citation>
    <scope>NUCLEOTIDE SEQUENCE [LARGE SCALE GENOMIC DNA]</scope>
    <source>
        <strain evidence="8">ATCC 22028 / DSM 70294 / BCRC 21397 / CBS 2163 / NBRC 10782 / NRRL Y-8283 / UCD 57-17</strain>
    </source>
</reference>
<dbReference type="GO" id="GO:0003677">
    <property type="term" value="F:DNA binding"/>
    <property type="evidence" value="ECO:0007669"/>
    <property type="project" value="UniProtKB-KW"/>
</dbReference>
<dbReference type="eggNOG" id="ENOG502S826">
    <property type="taxonomic scope" value="Eukaryota"/>
</dbReference>
<organism evidence="8">
    <name type="scientific">Vanderwaltozyma polyspora (strain ATCC 22028 / DSM 70294 / BCRC 21397 / CBS 2163 / NBRC 10782 / NRRL Y-8283 / UCD 57-17)</name>
    <name type="common">Kluyveromyces polysporus</name>
    <dbReference type="NCBI Taxonomy" id="436907"/>
    <lineage>
        <taxon>Eukaryota</taxon>
        <taxon>Fungi</taxon>
        <taxon>Dikarya</taxon>
        <taxon>Ascomycota</taxon>
        <taxon>Saccharomycotina</taxon>
        <taxon>Saccharomycetes</taxon>
        <taxon>Saccharomycetales</taxon>
        <taxon>Saccharomycetaceae</taxon>
        <taxon>Vanderwaltozyma</taxon>
    </lineage>
</organism>
<dbReference type="RefSeq" id="XP_001644925.1">
    <property type="nucleotide sequence ID" value="XM_001644875.1"/>
</dbReference>
<comment type="similarity">
    <text evidence="2">Belongs to the CENP-X/MHF2 family.</text>
</comment>
<evidence type="ECO:0008006" key="9">
    <source>
        <dbReference type="Google" id="ProtNLM"/>
    </source>
</evidence>
<comment type="subcellular location">
    <subcellularLocation>
        <location evidence="1">Nucleus</location>
    </subcellularLocation>
</comment>
<dbReference type="GO" id="GO:0046982">
    <property type="term" value="F:protein heterodimerization activity"/>
    <property type="evidence" value="ECO:0007669"/>
    <property type="project" value="InterPro"/>
</dbReference>
<evidence type="ECO:0000256" key="2">
    <source>
        <dbReference type="ARBA" id="ARBA00009359"/>
    </source>
</evidence>
<keyword evidence="6" id="KW-0539">Nucleus</keyword>
<evidence type="ECO:0000256" key="6">
    <source>
        <dbReference type="ARBA" id="ARBA00023242"/>
    </source>
</evidence>
<dbReference type="CDD" id="cd22921">
    <property type="entry name" value="HFD_CENP-X"/>
    <property type="match status" value="1"/>
</dbReference>
<dbReference type="GO" id="GO:0031297">
    <property type="term" value="P:replication fork processing"/>
    <property type="evidence" value="ECO:0007669"/>
    <property type="project" value="TreeGrafter"/>
</dbReference>
<dbReference type="PANTHER" id="PTHR28680">
    <property type="entry name" value="CENTROMERE PROTEIN X"/>
    <property type="match status" value="1"/>
</dbReference>
<evidence type="ECO:0000256" key="4">
    <source>
        <dbReference type="ARBA" id="ARBA00023125"/>
    </source>
</evidence>
<evidence type="ECO:0000256" key="1">
    <source>
        <dbReference type="ARBA" id="ARBA00004123"/>
    </source>
</evidence>
<dbReference type="Proteomes" id="UP000000267">
    <property type="component" value="Unassembled WGS sequence"/>
</dbReference>
<dbReference type="GO" id="GO:0006281">
    <property type="term" value="P:DNA repair"/>
    <property type="evidence" value="ECO:0007669"/>
    <property type="project" value="UniProtKB-KW"/>
</dbReference>
<evidence type="ECO:0000256" key="3">
    <source>
        <dbReference type="ARBA" id="ARBA00022763"/>
    </source>
</evidence>
<dbReference type="PANTHER" id="PTHR28680:SF1">
    <property type="entry name" value="CENTROMERE PROTEIN X"/>
    <property type="match status" value="1"/>
</dbReference>
<sequence length="88" mass="9999">MDDNGPIPKETIARLLETSSFEHSSTRITEDVVEGLQKYMELFVREAIMRSIETKAKLEEENSFTGVRVELTHTDLEEIAGLLLLDMS</sequence>
<dbReference type="EMBL" id="DS480411">
    <property type="protein sequence ID" value="EDO17067.1"/>
    <property type="molecule type" value="Genomic_DNA"/>
</dbReference>